<feature type="compositionally biased region" description="Polar residues" evidence="1">
    <location>
        <begin position="255"/>
        <end position="267"/>
    </location>
</feature>
<dbReference type="AlphaFoldDB" id="W5IHX3"/>
<protein>
    <recommendedName>
        <fullName evidence="5">Phospholipid/glycerol acyltransferase domain-containing protein</fullName>
    </recommendedName>
</protein>
<name>W5IHX3_SCAIO</name>
<evidence type="ECO:0000313" key="3">
    <source>
        <dbReference type="EMBL" id="EFG26434.1"/>
    </source>
</evidence>
<dbReference type="RefSeq" id="WP_006292385.1">
    <property type="nucleotide sequence ID" value="NZ_GG770225.1"/>
</dbReference>
<organism evidence="3 4">
    <name type="scientific">Scardovia inopinata F0304</name>
    <dbReference type="NCBI Taxonomy" id="641146"/>
    <lineage>
        <taxon>Bacteria</taxon>
        <taxon>Bacillati</taxon>
        <taxon>Actinomycetota</taxon>
        <taxon>Actinomycetes</taxon>
        <taxon>Bifidobacteriales</taxon>
        <taxon>Bifidobacteriaceae</taxon>
        <taxon>Scardovia</taxon>
    </lineage>
</organism>
<proteinExistence type="predicted"/>
<keyword evidence="2" id="KW-0472">Membrane</keyword>
<evidence type="ECO:0000313" key="4">
    <source>
        <dbReference type="Proteomes" id="UP000005777"/>
    </source>
</evidence>
<gene>
    <name evidence="3" type="ORF">HMPREF9020_00053</name>
</gene>
<sequence>MAHKKYAYSTVTDDLVETANQHYQIDDSHVWYHRGRLFRFLYLCAYTIFYLVFGAYARFWLGVRFKGKEILKPWAGKSFFIYGNHTLPLGDVALTIMLNYPHSVSAMMSQANFGIPLIGHILEWANMLPVPHTPEQHQAFHMEMDNLVKEGTAIAIYPEAHVWPYYTGIRPYSAKSFAYPARYGLPSFCSTVTYQKRLLFKRPRVTIYIDGPFFPDGKEGQEERLRTTIHDTMVARSAVSTYRYASYRRQDRADQVNQTGQAENSGSHSKERA</sequence>
<accession>W5IHX3</accession>
<evidence type="ECO:0000256" key="1">
    <source>
        <dbReference type="SAM" id="MobiDB-lite"/>
    </source>
</evidence>
<keyword evidence="2" id="KW-0812">Transmembrane</keyword>
<evidence type="ECO:0000256" key="2">
    <source>
        <dbReference type="SAM" id="Phobius"/>
    </source>
</evidence>
<dbReference type="eggNOG" id="COG0204">
    <property type="taxonomic scope" value="Bacteria"/>
</dbReference>
<evidence type="ECO:0008006" key="5">
    <source>
        <dbReference type="Google" id="ProtNLM"/>
    </source>
</evidence>
<comment type="caution">
    <text evidence="3">The sequence shown here is derived from an EMBL/GenBank/DDBJ whole genome shotgun (WGS) entry which is preliminary data.</text>
</comment>
<keyword evidence="2" id="KW-1133">Transmembrane helix</keyword>
<dbReference type="EMBL" id="ADCX01000001">
    <property type="protein sequence ID" value="EFG26434.1"/>
    <property type="molecule type" value="Genomic_DNA"/>
</dbReference>
<keyword evidence="4" id="KW-1185">Reference proteome</keyword>
<feature type="region of interest" description="Disordered" evidence="1">
    <location>
        <begin position="249"/>
        <end position="273"/>
    </location>
</feature>
<dbReference type="Proteomes" id="UP000005777">
    <property type="component" value="Unassembled WGS sequence"/>
</dbReference>
<reference evidence="3 4" key="1">
    <citation type="submission" date="2012-01" db="EMBL/GenBank/DDBJ databases">
        <title>The Genome Sequence of Scardovia inopinata F0304.</title>
        <authorList>
            <consortium name="The Broad Institute Genome Sequencing Platform"/>
            <person name="Earl A."/>
            <person name="Ward D."/>
            <person name="Feldgarden M."/>
            <person name="Gevers D."/>
            <person name="Izard J."/>
            <person name="Baranova O.V."/>
            <person name="Blanton J.M."/>
            <person name="Tanner A.C."/>
            <person name="Dewhirst F.E."/>
            <person name="Young S.K."/>
            <person name="Zeng Q."/>
            <person name="Gargeya S."/>
            <person name="Fitzgerald M."/>
            <person name="Haas B."/>
            <person name="Abouelleil A."/>
            <person name="Alvarado L."/>
            <person name="Arachchi H.M."/>
            <person name="Berlin A."/>
            <person name="Chapman S.B."/>
            <person name="Gearin G."/>
            <person name="Goldberg J."/>
            <person name="Griggs A."/>
            <person name="Gujja S."/>
            <person name="Hansen M."/>
            <person name="Heiman D."/>
            <person name="Howarth C."/>
            <person name="Larimer J."/>
            <person name="Lui A."/>
            <person name="MacDonald P.J."/>
            <person name="McCowen C."/>
            <person name="Montmayeur A."/>
            <person name="Murphy C."/>
            <person name="Neiman D."/>
            <person name="Pearson M."/>
            <person name="Priest M."/>
            <person name="Roberts A."/>
            <person name="Saif S."/>
            <person name="Shea T."/>
            <person name="Sisk P."/>
            <person name="Stolte C."/>
            <person name="Sykes S."/>
            <person name="Wortman J."/>
            <person name="Nusbaum C."/>
            <person name="Birren B."/>
        </authorList>
    </citation>
    <scope>NUCLEOTIDE SEQUENCE [LARGE SCALE GENOMIC DNA]</scope>
    <source>
        <strain evidence="3 4">F0304</strain>
    </source>
</reference>
<feature type="transmembrane region" description="Helical" evidence="2">
    <location>
        <begin position="40"/>
        <end position="59"/>
    </location>
</feature>
<dbReference type="HOGENOM" id="CLU_095653_0_0_11"/>